<name>A0A3R9FVC2_9ENTR</name>
<dbReference type="SUPFAM" id="SSF160272">
    <property type="entry name" value="Shew3726-like"/>
    <property type="match status" value="1"/>
</dbReference>
<comment type="caution">
    <text evidence="1">The sequence shown here is derived from an EMBL/GenBank/DDBJ whole genome shotgun (WGS) entry which is preliminary data.</text>
</comment>
<evidence type="ECO:0000313" key="1">
    <source>
        <dbReference type="EMBL" id="RSE27732.1"/>
    </source>
</evidence>
<dbReference type="EMBL" id="RHXB01000003">
    <property type="protein sequence ID" value="RSE27732.1"/>
    <property type="molecule type" value="Genomic_DNA"/>
</dbReference>
<sequence>MNQSIQFPDVEQWNDDLRAVCFPALMGGFQVNCAISAVSLTSRFGGETPAEWLELFRQHRWDLEEEIEPLIAEGQDDDQGWFWLS</sequence>
<dbReference type="Gene3D" id="3.30.160.140">
    <property type="entry name" value="Shew3726-like"/>
    <property type="match status" value="1"/>
</dbReference>
<dbReference type="Pfam" id="PF07369">
    <property type="entry name" value="DUF1488"/>
    <property type="match status" value="1"/>
</dbReference>
<evidence type="ECO:0000313" key="2">
    <source>
        <dbReference type="Proteomes" id="UP000275331"/>
    </source>
</evidence>
<dbReference type="OrthoDB" id="6465020at2"/>
<dbReference type="RefSeq" id="WP_125295731.1">
    <property type="nucleotide sequence ID" value="NZ_JAPTZM010000009.1"/>
</dbReference>
<organism evidence="1 2">
    <name type="scientific">Atlantibacter subterraneus</name>
    <dbReference type="NCBI Taxonomy" id="255519"/>
    <lineage>
        <taxon>Bacteria</taxon>
        <taxon>Pseudomonadati</taxon>
        <taxon>Pseudomonadota</taxon>
        <taxon>Gammaproteobacteria</taxon>
        <taxon>Enterobacterales</taxon>
        <taxon>Enterobacteriaceae</taxon>
        <taxon>Atlantibacter</taxon>
    </lineage>
</organism>
<gene>
    <name evidence="1" type="ORF">EGT71_04905</name>
</gene>
<dbReference type="AlphaFoldDB" id="A0A3R9FVC2"/>
<proteinExistence type="predicted"/>
<dbReference type="Proteomes" id="UP000275331">
    <property type="component" value="Unassembled WGS sequence"/>
</dbReference>
<dbReference type="InterPro" id="IPR009962">
    <property type="entry name" value="DUF1488"/>
</dbReference>
<reference evidence="1 2" key="1">
    <citation type="submission" date="2018-10" db="EMBL/GenBank/DDBJ databases">
        <title>Transmission dynamics of multidrug resistant bacteria on intensive care unit surfaces.</title>
        <authorList>
            <person name="D'Souza A.W."/>
            <person name="Potter R.F."/>
            <person name="Wallace M."/>
            <person name="Shupe A."/>
            <person name="Patel S."/>
            <person name="Sun S."/>
            <person name="Gul D."/>
            <person name="Kwon J.H."/>
            <person name="Andleeb S."/>
            <person name="Burnham C.-A.D."/>
            <person name="Dantas G."/>
        </authorList>
    </citation>
    <scope>NUCLEOTIDE SEQUENCE [LARGE SCALE GENOMIC DNA]</scope>
    <source>
        <strain evidence="1 2">AS_373</strain>
    </source>
</reference>
<protein>
    <submittedName>
        <fullName evidence="1">DUF1488 domain-containing protein</fullName>
    </submittedName>
</protein>
<accession>A0A3R9FVC2</accession>
<dbReference type="InterPro" id="IPR036692">
    <property type="entry name" value="Shew3726-like_sf"/>
</dbReference>